<evidence type="ECO:0000256" key="2">
    <source>
        <dbReference type="SAM" id="SignalP"/>
    </source>
</evidence>
<reference evidence="3" key="3">
    <citation type="submission" date="2025-09" db="UniProtKB">
        <authorList>
            <consortium name="Ensembl"/>
        </authorList>
    </citation>
    <scope>IDENTIFICATION</scope>
</reference>
<protein>
    <submittedName>
        <fullName evidence="3">Uncharacterized protein</fullName>
    </submittedName>
</protein>
<dbReference type="Bgee" id="ENSLOCG00000007360">
    <property type="expression patterns" value="Expressed in ovary and 13 other cell types or tissues"/>
</dbReference>
<dbReference type="PANTHER" id="PTHR16247">
    <property type="entry name" value="RIKEN CDNA 9430015G10 GENE"/>
    <property type="match status" value="1"/>
</dbReference>
<evidence type="ECO:0000256" key="1">
    <source>
        <dbReference type="SAM" id="Phobius"/>
    </source>
</evidence>
<dbReference type="InParanoid" id="W5MKK9"/>
<keyword evidence="4" id="KW-1185">Reference proteome</keyword>
<feature type="transmembrane region" description="Helical" evidence="1">
    <location>
        <begin position="110"/>
        <end position="135"/>
    </location>
</feature>
<dbReference type="GeneTree" id="ENSGT00390000009794"/>
<sequence>MGVTYFPFCQKVLFFLVCVLLFQSVLPGQSDCCRDALEMNGTCLINVHCDPGCCLLTMENSTYVCVPWTMVNRTQYNLMECSSDDPNATVWLTNTSTVAPVRPKIGGPGVAASLLLGTLFISLFLILTVAASFYLKRTNKLPSIFYRRNKASILQPSETADMIPTPTSSGGRTEHLESECKGMRSANIGLKKTT</sequence>
<dbReference type="Pfam" id="PF14946">
    <property type="entry name" value="DUF4501"/>
    <property type="match status" value="1"/>
</dbReference>
<name>W5MKK9_LEPOC</name>
<dbReference type="InterPro" id="IPR027888">
    <property type="entry name" value="DUF4501"/>
</dbReference>
<feature type="signal peptide" evidence="2">
    <location>
        <begin position="1"/>
        <end position="27"/>
    </location>
</feature>
<reference evidence="3" key="2">
    <citation type="submission" date="2025-08" db="UniProtKB">
        <authorList>
            <consortium name="Ensembl"/>
        </authorList>
    </citation>
    <scope>IDENTIFICATION</scope>
</reference>
<accession>W5MKK9</accession>
<dbReference type="Proteomes" id="UP000018468">
    <property type="component" value="Linkage group LG25"/>
</dbReference>
<organism evidence="3 4">
    <name type="scientific">Lepisosteus oculatus</name>
    <name type="common">Spotted gar</name>
    <dbReference type="NCBI Taxonomy" id="7918"/>
    <lineage>
        <taxon>Eukaryota</taxon>
        <taxon>Metazoa</taxon>
        <taxon>Chordata</taxon>
        <taxon>Craniata</taxon>
        <taxon>Vertebrata</taxon>
        <taxon>Euteleostomi</taxon>
        <taxon>Actinopterygii</taxon>
        <taxon>Neopterygii</taxon>
        <taxon>Holostei</taxon>
        <taxon>Semionotiformes</taxon>
        <taxon>Lepisosteidae</taxon>
        <taxon>Lepisosteus</taxon>
    </lineage>
</organism>
<dbReference type="PANTHER" id="PTHR16247:SF0">
    <property type="entry name" value="RIKEN CDNA 9430015G10 GENE"/>
    <property type="match status" value="1"/>
</dbReference>
<keyword evidence="1" id="KW-1133">Transmembrane helix</keyword>
<dbReference type="AlphaFoldDB" id="W5MKK9"/>
<evidence type="ECO:0000313" key="4">
    <source>
        <dbReference type="Proteomes" id="UP000018468"/>
    </source>
</evidence>
<keyword evidence="1" id="KW-0472">Membrane</keyword>
<dbReference type="eggNOG" id="ENOG502S0ZK">
    <property type="taxonomic scope" value="Eukaryota"/>
</dbReference>
<feature type="chain" id="PRO_5004866197" evidence="2">
    <location>
        <begin position="28"/>
        <end position="194"/>
    </location>
</feature>
<keyword evidence="2" id="KW-0732">Signal</keyword>
<proteinExistence type="predicted"/>
<dbReference type="EMBL" id="AHAT01009920">
    <property type="status" value="NOT_ANNOTATED_CDS"/>
    <property type="molecule type" value="Genomic_DNA"/>
</dbReference>
<keyword evidence="1" id="KW-0812">Transmembrane</keyword>
<dbReference type="Ensembl" id="ENSLOCT00000008929.1">
    <property type="protein sequence ID" value="ENSLOCP00000008918.1"/>
    <property type="gene ID" value="ENSLOCG00000007360.1"/>
</dbReference>
<dbReference type="EMBL" id="AHAT01009919">
    <property type="status" value="NOT_ANNOTATED_CDS"/>
    <property type="molecule type" value="Genomic_DNA"/>
</dbReference>
<reference evidence="4" key="1">
    <citation type="submission" date="2011-12" db="EMBL/GenBank/DDBJ databases">
        <title>The Draft Genome of Lepisosteus oculatus.</title>
        <authorList>
            <consortium name="The Broad Institute Genome Assembly &amp; Analysis Group"/>
            <consortium name="Computational R&amp;D Group"/>
            <consortium name="and Sequencing Platform"/>
            <person name="Di Palma F."/>
            <person name="Alfoldi J."/>
            <person name="Johnson J."/>
            <person name="Berlin A."/>
            <person name="Gnerre S."/>
            <person name="Jaffe D."/>
            <person name="MacCallum I."/>
            <person name="Young S."/>
            <person name="Walker B.J."/>
            <person name="Lander E.S."/>
            <person name="Lindblad-Toh K."/>
        </authorList>
    </citation>
    <scope>NUCLEOTIDE SEQUENCE [LARGE SCALE GENOMIC DNA]</scope>
</reference>
<evidence type="ECO:0000313" key="3">
    <source>
        <dbReference type="Ensembl" id="ENSLOCP00000008918.1"/>
    </source>
</evidence>
<dbReference type="HOGENOM" id="CLU_069381_1_0_1"/>